<dbReference type="EMBL" id="AUZM01000030">
    <property type="protein sequence ID" value="ERT06789.1"/>
    <property type="molecule type" value="Genomic_DNA"/>
</dbReference>
<accession>U7QFQ7</accession>
<comment type="caution">
    <text evidence="2">The sequence shown here is derived from an EMBL/GenBank/DDBJ whole genome shotgun (WGS) entry which is preliminary data.</text>
</comment>
<protein>
    <submittedName>
        <fullName evidence="2">Uncharacterized protein</fullName>
    </submittedName>
</protein>
<evidence type="ECO:0000313" key="2">
    <source>
        <dbReference type="EMBL" id="ERT06789.1"/>
    </source>
</evidence>
<proteinExistence type="predicted"/>
<dbReference type="AlphaFoldDB" id="U7QFQ7"/>
<organism evidence="2 3">
    <name type="scientific">Lyngbya aestuarii BL J</name>
    <dbReference type="NCBI Taxonomy" id="1348334"/>
    <lineage>
        <taxon>Bacteria</taxon>
        <taxon>Bacillati</taxon>
        <taxon>Cyanobacteriota</taxon>
        <taxon>Cyanophyceae</taxon>
        <taxon>Oscillatoriophycideae</taxon>
        <taxon>Oscillatoriales</taxon>
        <taxon>Microcoleaceae</taxon>
        <taxon>Lyngbya</taxon>
    </lineage>
</organism>
<name>U7QFQ7_9CYAN</name>
<keyword evidence="3" id="KW-1185">Reference proteome</keyword>
<sequence length="51" mass="6045">MANFVDHHEQKSEFQSTDPKKTEMIESIKKQILLFKIKKSKERKTPSLDLL</sequence>
<evidence type="ECO:0000313" key="3">
    <source>
        <dbReference type="Proteomes" id="UP000017127"/>
    </source>
</evidence>
<reference evidence="2 3" key="1">
    <citation type="journal article" date="2013" name="Front. Microbiol.">
        <title>Comparative genomic analyses of the cyanobacterium, Lyngbya aestuarii BL J, a powerful hydrogen producer.</title>
        <authorList>
            <person name="Kothari A."/>
            <person name="Vaughn M."/>
            <person name="Garcia-Pichel F."/>
        </authorList>
    </citation>
    <scope>NUCLEOTIDE SEQUENCE [LARGE SCALE GENOMIC DNA]</scope>
    <source>
        <strain evidence="2 3">BL J</strain>
    </source>
</reference>
<feature type="region of interest" description="Disordered" evidence="1">
    <location>
        <begin position="1"/>
        <end position="21"/>
    </location>
</feature>
<evidence type="ECO:0000256" key="1">
    <source>
        <dbReference type="SAM" id="MobiDB-lite"/>
    </source>
</evidence>
<dbReference type="Proteomes" id="UP000017127">
    <property type="component" value="Unassembled WGS sequence"/>
</dbReference>
<gene>
    <name evidence="2" type="ORF">M595_3262</name>
</gene>